<protein>
    <submittedName>
        <fullName evidence="2">Uncharacterized protein</fullName>
    </submittedName>
</protein>
<feature type="chain" id="PRO_5038996619" evidence="1">
    <location>
        <begin position="20"/>
        <end position="382"/>
    </location>
</feature>
<organism evidence="2 3">
    <name type="scientific">Candidatus Cryptobacteroides faecigallinarum</name>
    <dbReference type="NCBI Taxonomy" id="2840763"/>
    <lineage>
        <taxon>Bacteria</taxon>
        <taxon>Pseudomonadati</taxon>
        <taxon>Bacteroidota</taxon>
        <taxon>Bacteroidia</taxon>
        <taxon>Bacteroidales</taxon>
        <taxon>Candidatus Cryptobacteroides</taxon>
    </lineage>
</organism>
<accession>A0A9D9NHM8</accession>
<comment type="caution">
    <text evidence="2">The sequence shown here is derived from an EMBL/GenBank/DDBJ whole genome shotgun (WGS) entry which is preliminary data.</text>
</comment>
<dbReference type="EMBL" id="JADIMD010000009">
    <property type="protein sequence ID" value="MBO8473792.1"/>
    <property type="molecule type" value="Genomic_DNA"/>
</dbReference>
<keyword evidence="1" id="KW-0732">Signal</keyword>
<evidence type="ECO:0000256" key="1">
    <source>
        <dbReference type="SAM" id="SignalP"/>
    </source>
</evidence>
<sequence length="382" mass="43520">MKKLSIIFLSLLCSICAIAQSLNDIGKIVVGVKILPDATQTTKNNQEFLQRKLTALASNAGFTSYGYNAFFLAPSVVTNDIQIAEGGMKNIYVVSGEIYLTIQEGNAGTVFASTSYSFKGSGTSEEAAIKNGLQKVSYGSLKPFFDDAKKNILEYYSAMQDKIFAKAEMLAENKEYDAAIACLLTMPEELFEIYQKAYTKACEIYQERDKLIAQQLAAEIKELNDEILVKARSLLANHDAAGTLKVLWDYKMAGTGQDDEYNRILAAAEQRITDEEEAALAKAKQEYEERRFKEERAYQDQKLREERAYQDQKLREERAYADSRREYEDNLKDRRQAYADEVNFRNRQLDLENKLADYDRENKREITEAVKSVALEYCRTLK</sequence>
<reference evidence="2" key="2">
    <citation type="journal article" date="2021" name="PeerJ">
        <title>Extensive microbial diversity within the chicken gut microbiome revealed by metagenomics and culture.</title>
        <authorList>
            <person name="Gilroy R."/>
            <person name="Ravi A."/>
            <person name="Getino M."/>
            <person name="Pursley I."/>
            <person name="Horton D.L."/>
            <person name="Alikhan N.F."/>
            <person name="Baker D."/>
            <person name="Gharbi K."/>
            <person name="Hall N."/>
            <person name="Watson M."/>
            <person name="Adriaenssens E.M."/>
            <person name="Foster-Nyarko E."/>
            <person name="Jarju S."/>
            <person name="Secka A."/>
            <person name="Antonio M."/>
            <person name="Oren A."/>
            <person name="Chaudhuri R.R."/>
            <person name="La Ragione R."/>
            <person name="Hildebrand F."/>
            <person name="Pallen M.J."/>
        </authorList>
    </citation>
    <scope>NUCLEOTIDE SEQUENCE</scope>
    <source>
        <strain evidence="2">B1-13419</strain>
    </source>
</reference>
<dbReference type="AlphaFoldDB" id="A0A9D9NHM8"/>
<name>A0A9D9NHM8_9BACT</name>
<evidence type="ECO:0000313" key="3">
    <source>
        <dbReference type="Proteomes" id="UP000823757"/>
    </source>
</evidence>
<dbReference type="Proteomes" id="UP000823757">
    <property type="component" value="Unassembled WGS sequence"/>
</dbReference>
<gene>
    <name evidence="2" type="ORF">IAB91_00680</name>
</gene>
<proteinExistence type="predicted"/>
<evidence type="ECO:0000313" key="2">
    <source>
        <dbReference type="EMBL" id="MBO8473792.1"/>
    </source>
</evidence>
<reference evidence="2" key="1">
    <citation type="submission" date="2020-10" db="EMBL/GenBank/DDBJ databases">
        <authorList>
            <person name="Gilroy R."/>
        </authorList>
    </citation>
    <scope>NUCLEOTIDE SEQUENCE</scope>
    <source>
        <strain evidence="2">B1-13419</strain>
    </source>
</reference>
<feature type="signal peptide" evidence="1">
    <location>
        <begin position="1"/>
        <end position="19"/>
    </location>
</feature>